<evidence type="ECO:0008006" key="4">
    <source>
        <dbReference type="Google" id="ProtNLM"/>
    </source>
</evidence>
<dbReference type="PANTHER" id="PTHR36057">
    <property type="match status" value="1"/>
</dbReference>
<sequence length="233" mass="25147">MVLRKVALIATLLSAAASSAVAQSNPVVVELFTSQGCSSCPPADEFLGELAEREDVIALSLHVDYWDYLGWSDPFASPEMTQRQRSYAVAHNTRSVFTPQMMIQGEVSAVGHRRDDVLTAIDAAAATPAPATIELTEQNGRLLVVIIPRREGLNGVVHIVSYALPQELQIPRGENGGQTVTYTNVVTDWMRLGDWDGQRMELVAPAPAMGKGVAVIVQQGRVGPVLAAARMER</sequence>
<dbReference type="RefSeq" id="WP_097931870.1">
    <property type="nucleotide sequence ID" value="NZ_OCTN01000010.1"/>
</dbReference>
<dbReference type="InterPro" id="IPR010634">
    <property type="entry name" value="DUF1223"/>
</dbReference>
<dbReference type="EMBL" id="OCTN01000010">
    <property type="protein sequence ID" value="SOH95408.1"/>
    <property type="molecule type" value="Genomic_DNA"/>
</dbReference>
<keyword evidence="1" id="KW-0732">Signal</keyword>
<evidence type="ECO:0000256" key="1">
    <source>
        <dbReference type="SAM" id="SignalP"/>
    </source>
</evidence>
<evidence type="ECO:0000313" key="3">
    <source>
        <dbReference type="Proteomes" id="UP000220034"/>
    </source>
</evidence>
<organism evidence="2 3">
    <name type="scientific">Pontivivens marinum</name>
    <dbReference type="NCBI Taxonomy" id="1690039"/>
    <lineage>
        <taxon>Bacteria</taxon>
        <taxon>Pseudomonadati</taxon>
        <taxon>Pseudomonadota</taxon>
        <taxon>Alphaproteobacteria</taxon>
        <taxon>Rhodobacterales</taxon>
        <taxon>Paracoccaceae</taxon>
        <taxon>Pontivivens</taxon>
    </lineage>
</organism>
<feature type="signal peptide" evidence="1">
    <location>
        <begin position="1"/>
        <end position="22"/>
    </location>
</feature>
<accession>A0A2C9CVW5</accession>
<dbReference type="InterPro" id="IPR036249">
    <property type="entry name" value="Thioredoxin-like_sf"/>
</dbReference>
<reference evidence="3" key="1">
    <citation type="submission" date="2017-09" db="EMBL/GenBank/DDBJ databases">
        <authorList>
            <person name="Varghese N."/>
            <person name="Submissions S."/>
        </authorList>
    </citation>
    <scope>NUCLEOTIDE SEQUENCE [LARGE SCALE GENOMIC DNA]</scope>
    <source>
        <strain evidence="3">C7</strain>
    </source>
</reference>
<dbReference type="SUPFAM" id="SSF52833">
    <property type="entry name" value="Thioredoxin-like"/>
    <property type="match status" value="1"/>
</dbReference>
<proteinExistence type="predicted"/>
<dbReference type="AlphaFoldDB" id="A0A2C9CVW5"/>
<evidence type="ECO:0000313" key="2">
    <source>
        <dbReference type="EMBL" id="SOH95408.1"/>
    </source>
</evidence>
<dbReference type="Pfam" id="PF06764">
    <property type="entry name" value="DUF1223"/>
    <property type="match status" value="1"/>
</dbReference>
<dbReference type="Proteomes" id="UP000220034">
    <property type="component" value="Unassembled WGS sequence"/>
</dbReference>
<keyword evidence="3" id="KW-1185">Reference proteome</keyword>
<gene>
    <name evidence="2" type="ORF">SAMN06273572_11082</name>
</gene>
<protein>
    <recommendedName>
        <fullName evidence="4">DUF1223 domain-containing protein</fullName>
    </recommendedName>
</protein>
<name>A0A2C9CVW5_9RHOB</name>
<dbReference type="PANTHER" id="PTHR36057:SF1">
    <property type="entry name" value="LIPOPROTEIN LIPID ATTACHMENT SITE-LIKE PROTEIN, PUTATIVE (DUF1223)-RELATED"/>
    <property type="match status" value="1"/>
</dbReference>
<feature type="chain" id="PRO_5012767718" description="DUF1223 domain-containing protein" evidence="1">
    <location>
        <begin position="23"/>
        <end position="233"/>
    </location>
</feature>
<dbReference type="OrthoDB" id="9808254at2"/>